<dbReference type="STRING" id="454006.SAMN05421825_3649"/>
<gene>
    <name evidence="3" type="ORF">SAMN05421825_3649</name>
</gene>
<organism evidence="3 4">
    <name type="scientific">Epilithonimonas hungarica</name>
    <dbReference type="NCBI Taxonomy" id="454006"/>
    <lineage>
        <taxon>Bacteria</taxon>
        <taxon>Pseudomonadati</taxon>
        <taxon>Bacteroidota</taxon>
        <taxon>Flavobacteriia</taxon>
        <taxon>Flavobacteriales</taxon>
        <taxon>Weeksellaceae</taxon>
        <taxon>Chryseobacterium group</taxon>
        <taxon>Epilithonimonas</taxon>
    </lineage>
</organism>
<dbReference type="SUPFAM" id="SSF56935">
    <property type="entry name" value="Porins"/>
    <property type="match status" value="1"/>
</dbReference>
<accession>A0A1G7VIR3</accession>
<evidence type="ECO:0000313" key="4">
    <source>
        <dbReference type="Proteomes" id="UP000199203"/>
    </source>
</evidence>
<dbReference type="RefSeq" id="WP_089874994.1">
    <property type="nucleotide sequence ID" value="NZ_FNBH01000005.1"/>
</dbReference>
<dbReference type="OrthoDB" id="1682379at2"/>
<evidence type="ECO:0000313" key="3">
    <source>
        <dbReference type="EMBL" id="SDG59706.1"/>
    </source>
</evidence>
<keyword evidence="3" id="KW-0121">Carboxypeptidase</keyword>
<keyword evidence="1" id="KW-0732">Signal</keyword>
<dbReference type="EMBL" id="FNBH01000005">
    <property type="protein sequence ID" value="SDG59706.1"/>
    <property type="molecule type" value="Genomic_DNA"/>
</dbReference>
<keyword evidence="3" id="KW-0645">Protease</keyword>
<reference evidence="4" key="1">
    <citation type="submission" date="2016-10" db="EMBL/GenBank/DDBJ databases">
        <authorList>
            <person name="Varghese N."/>
            <person name="Submissions S."/>
        </authorList>
    </citation>
    <scope>NUCLEOTIDE SEQUENCE [LARGE SCALE GENOMIC DNA]</scope>
    <source>
        <strain evidence="4">DSM 19684</strain>
    </source>
</reference>
<dbReference type="AlphaFoldDB" id="A0A1G7VIR3"/>
<dbReference type="Proteomes" id="UP000199203">
    <property type="component" value="Unassembled WGS sequence"/>
</dbReference>
<sequence>MRKLLFLFILICLRLNAQTYNINGKVTDENNNPIENATISLIKQKDSTIINFTGTNNKGNFEIKIPEQKETSFLQISGDKFRSLSKKFEIIIKDEELGTVKLEKDLITNIEEVQITASPVKIKKDTVEYNASYLKVKPDAKIDELLKEIPGVETDADGKMTINGQPVNKILINGKPFFNRDGSIALQTYPADIIKKIQITTSKTKEEEFTGRAPISDSLTVNFNIDEKDNKVNLNNVMLGYGSNDRYEGTMFFTRAQNNRNIALIGASNNINTAGFSVDSFFDNGTKSKNSAINGSSVNQGIMRTSMIGLNYIDKIGENLDLEKFSLQYDDNNLETYSKTSRTTFLPEYKLDKDTERSGNTDTRKFNFGTDTNYKINKSTKITLSIDFTNTNIDRTNDSKSFTFRDDEQLNSNVSSSRGNSVNNSFSPKIGFTKKFQKNGRSFSAYLKNVFSESKNDNFNLQETIFYQSPEDNDYRNQRSQTKNSRNSFFADVKYYEPITDYSTISMIVTYDNQTRDNEKIVNDFDIANNQYSVYNSLLSNILNQNSTYINPEIGYHLNRGKISFNASTNLNISKLDVSTMFNLQNSGFQKNFTLPEYDVNFKYNFTKLKNIRISNRGSYTIPTAMELNPFRDESNPLLTFQGNKDLKSTWQNSTNINFMGSNIGRTMNFYVRLEFSYWENDIVDYSYFDETGKQFSSYANISGNKRLNLISNFTKTIKWNGNQLKLTPAFSSNFNYRKGFVDGSEFTNDIFSVTPRFNLNLRLKDIIDLRASYSYGFSQSHYTNYRLDKTKTSNKNLNLGMVNYFLANNLFIENDFRFRENNNMSANFNRKSYFWNASVNYQFYKKQMMLKFRVYDLLNQRQNAVTNIGDNYIEDREDLVLRRYFMLSLVMKFNKIGGNKS</sequence>
<dbReference type="Pfam" id="PF14905">
    <property type="entry name" value="OMP_b-brl_3"/>
    <property type="match status" value="1"/>
</dbReference>
<feature type="domain" description="Outer membrane protein beta-barrel" evidence="2">
    <location>
        <begin position="434"/>
        <end position="781"/>
    </location>
</feature>
<dbReference type="Gene3D" id="2.60.40.1120">
    <property type="entry name" value="Carboxypeptidase-like, regulatory domain"/>
    <property type="match status" value="1"/>
</dbReference>
<name>A0A1G7VIR3_9FLAO</name>
<dbReference type="GO" id="GO:0004180">
    <property type="term" value="F:carboxypeptidase activity"/>
    <property type="evidence" value="ECO:0007669"/>
    <property type="project" value="UniProtKB-KW"/>
</dbReference>
<evidence type="ECO:0000259" key="2">
    <source>
        <dbReference type="Pfam" id="PF14905"/>
    </source>
</evidence>
<proteinExistence type="predicted"/>
<dbReference type="SUPFAM" id="SSF49464">
    <property type="entry name" value="Carboxypeptidase regulatory domain-like"/>
    <property type="match status" value="1"/>
</dbReference>
<keyword evidence="4" id="KW-1185">Reference proteome</keyword>
<protein>
    <submittedName>
        <fullName evidence="3">Carboxypeptidase regulatory-like domain-containing protein</fullName>
    </submittedName>
</protein>
<feature type="signal peptide" evidence="1">
    <location>
        <begin position="1"/>
        <end position="17"/>
    </location>
</feature>
<dbReference type="InterPro" id="IPR008969">
    <property type="entry name" value="CarboxyPept-like_regulatory"/>
</dbReference>
<evidence type="ECO:0000256" key="1">
    <source>
        <dbReference type="SAM" id="SignalP"/>
    </source>
</evidence>
<keyword evidence="3" id="KW-0378">Hydrolase</keyword>
<dbReference type="InterPro" id="IPR041700">
    <property type="entry name" value="OMP_b-brl_3"/>
</dbReference>
<feature type="chain" id="PRO_5011540444" evidence="1">
    <location>
        <begin position="18"/>
        <end position="902"/>
    </location>
</feature>